<dbReference type="AlphaFoldDB" id="A0A8S1CP42"/>
<feature type="domain" description="Farnesoic acid O-methyl transferase" evidence="2">
    <location>
        <begin position="220"/>
        <end position="348"/>
    </location>
</feature>
<dbReference type="Pfam" id="PF11901">
    <property type="entry name" value="DM9"/>
    <property type="match status" value="1"/>
</dbReference>
<sequence>MPPAKPRPFVREYGVMFGHGHCGHFIGRVEPGCRPEYVSEHYATGRIRYTNFDPSARAPGHGRPKSVTKELHTEDSMDYDFQEVSTTNSTCVLRFKVKVAHDAHVCLSSSEDQDATPIYEIFIGGWDNSKCAIRRDRTKPDRAEAETPDVLSADEFRGFWVSWNSDCKIEVGREGEEEPFLSFTDPEPFEITHYGLRTAWGASGEWEIEQAKFETQDGAPYRFTAAPRIQDGGSLQLSVRAAHDAHVCLRVCPTQDVPQYEVFIGGWNNSKCALRKNQTKPDLVVVDTPNILDSGAYRRFQLSWQNGLVTLLDENDAVIFVHQDPEPFTISHFAVRTCWGARGDWQISVPSRQTHLKVAGPEGEEADGEEKETAEEKEESEGLEPVETPGEACWVPTKAGDDLPEGAVVGGADLECELYIARAKHEGALLPGKYVPAHGTTYVAWGGEEHGKEEFEILCGCKPVWVQVNEGDEIPENALPGGRAEDGETLFVGRVQHEGTTTLGKVHPSHASCYIPFGGQELGFPDYEVLVRQ</sequence>
<evidence type="ECO:0000256" key="1">
    <source>
        <dbReference type="SAM" id="MobiDB-lite"/>
    </source>
</evidence>
<dbReference type="SMART" id="SM00696">
    <property type="entry name" value="DM9"/>
    <property type="match status" value="2"/>
</dbReference>
<feature type="domain" description="Farnesoic acid O-methyl transferase" evidence="2">
    <location>
        <begin position="78"/>
        <end position="210"/>
    </location>
</feature>
<evidence type="ECO:0000313" key="3">
    <source>
        <dbReference type="EMBL" id="CAB3370631.1"/>
    </source>
</evidence>
<evidence type="ECO:0000313" key="4">
    <source>
        <dbReference type="Proteomes" id="UP000494165"/>
    </source>
</evidence>
<evidence type="ECO:0000259" key="2">
    <source>
        <dbReference type="Pfam" id="PF12248"/>
    </source>
</evidence>
<dbReference type="PANTHER" id="PTHR36695">
    <property type="entry name" value="AGAP008648-PA"/>
    <property type="match status" value="1"/>
</dbReference>
<reference evidence="3 4" key="1">
    <citation type="submission" date="2020-04" db="EMBL/GenBank/DDBJ databases">
        <authorList>
            <person name="Alioto T."/>
            <person name="Alioto T."/>
            <person name="Gomez Garrido J."/>
        </authorList>
    </citation>
    <scope>NUCLEOTIDE SEQUENCE [LARGE SCALE GENOMIC DNA]</scope>
</reference>
<protein>
    <recommendedName>
        <fullName evidence="2">Farnesoic acid O-methyl transferase domain-containing protein</fullName>
    </recommendedName>
</protein>
<organism evidence="3 4">
    <name type="scientific">Cloeon dipterum</name>
    <dbReference type="NCBI Taxonomy" id="197152"/>
    <lineage>
        <taxon>Eukaryota</taxon>
        <taxon>Metazoa</taxon>
        <taxon>Ecdysozoa</taxon>
        <taxon>Arthropoda</taxon>
        <taxon>Hexapoda</taxon>
        <taxon>Insecta</taxon>
        <taxon>Pterygota</taxon>
        <taxon>Palaeoptera</taxon>
        <taxon>Ephemeroptera</taxon>
        <taxon>Pisciforma</taxon>
        <taxon>Baetidae</taxon>
        <taxon>Cloeon</taxon>
    </lineage>
</organism>
<dbReference type="OrthoDB" id="2142040at2759"/>
<comment type="caution">
    <text evidence="3">The sequence shown here is derived from an EMBL/GenBank/DDBJ whole genome shotgun (WGS) entry which is preliminary data.</text>
</comment>
<dbReference type="Proteomes" id="UP000494165">
    <property type="component" value="Unassembled WGS sequence"/>
</dbReference>
<gene>
    <name evidence="3" type="ORF">CLODIP_2_CD08226</name>
</gene>
<dbReference type="InterPro" id="IPR022041">
    <property type="entry name" value="Methyltransf_FA"/>
</dbReference>
<keyword evidence="4" id="KW-1185">Reference proteome</keyword>
<dbReference type="PANTHER" id="PTHR36695:SF12">
    <property type="entry name" value="AGAP008648-PA"/>
    <property type="match status" value="1"/>
</dbReference>
<dbReference type="Pfam" id="PF12248">
    <property type="entry name" value="Methyltransf_FA"/>
    <property type="match status" value="2"/>
</dbReference>
<accession>A0A8S1CP42</accession>
<name>A0A8S1CP42_9INSE</name>
<feature type="compositionally biased region" description="Acidic residues" evidence="1">
    <location>
        <begin position="362"/>
        <end position="384"/>
    </location>
</feature>
<dbReference type="EMBL" id="CADEPI010000053">
    <property type="protein sequence ID" value="CAB3370631.1"/>
    <property type="molecule type" value="Genomic_DNA"/>
</dbReference>
<feature type="region of interest" description="Disordered" evidence="1">
    <location>
        <begin position="356"/>
        <end position="391"/>
    </location>
</feature>
<proteinExistence type="predicted"/>
<dbReference type="InterPro" id="IPR006616">
    <property type="entry name" value="DM9_repeat"/>
</dbReference>